<keyword evidence="1" id="KW-0812">Transmembrane</keyword>
<dbReference type="KEGG" id="tot:TOT_020000644"/>
<dbReference type="RefSeq" id="XP_009690688.1">
    <property type="nucleotide sequence ID" value="XM_009692393.1"/>
</dbReference>
<sequence length="1553" mass="181453">MEDSGSIKVLIKDLGSEHYASKVGEEPLTDYPMFVKLTFREDSWLPFLNFSIIANGTTYNYNPEHRSLVYKNDLIFFVDIFVFRDNVNKPLLVGVNNGTNYYYFRISESEGHDTQLELDHPCNCSLTTFFDMLLDEHEKTNRTITFKIDNKTGYDGVDFTNETKYGFSTFKHVLKNDYKLHFIVALKGRNEIFDYETLESIQNKNFREMTAYYSNKSNTEIPLLIEFFNGSKRCYYHKENIHQKYWTEMDIKDENDLEKELNHLEAKLFYSILVSIDRKSDYIRGVIIDDIHSEGLNDPKNEQIKVDKNEKYSISNYVCYEHDLSVYNTINFGHKNFEYGDYFKSLFINISNITIEIAEEILDFILFVEPTPKLYVWFYEKLKKEDEQNLPLMIQYYNKTYIPKSRNEYFDKWVVLKSLSDSTQNEKMYFNTIIQKSESFNFMLKNFESNKFKHELDIVNVMLNEIDLNHKMVNTSMTSEYGIPRPAYLNTTYDTSRIHVEYNYYQDLFINCTHTTKNGFTIGKQYYTKQIYDQRSIREKNNPVRKHNKSKDQKGELNVNSRDVSIYYFKYDRDSEYPLMVEFKLYDSLHEYYVLRCNFFNKAEYELRKLPFCDKIKGNDLCTILTHQNFIIHNVISIKLDKRSSYACCDKKTHNKYLELVPIKIWGFECCRFKDEKNSKTTNFPFIHVAGYRTNSSHGYIPFKHNLTTFLTNKNMGTQDNKLEQIKIKGFQINNNDITLNGTGLDRRAVVKAPYVFVYFYGNDPRPLLVYFNNKVYVPEGLSNYPSVWNPVNSQKKFTIRSQQHINLLYQNILDKLNVTVGFLNTVNLYQHNKDDKNHTYDVHTYNNHHVKINVKPQNFSFSSTSFSTSCYKKLTHTPNGMNTKTGSDHDGFRLGNIEYNGNGLTGTLDYSNCFHKWHPLISVSVYYYKHDNDYKDPLLVELKFKVIMTDRLFDYYYKLKTSEGNQLKWEMDNNAKKFVNGGNDNLAKYLNGIRSQLKKILKIEINRQARYDLMLSEKAGKADTFQKENHYQIEVERCTDCPTLSNQDYKTFVHKISNINESFDYNSIGGIVFTLPGTDEKNIEISLEDSKTLNPIGIIHYDQCMGDVHVYFSKKSDSPAGVPILIRLNDQWYTPNKIENYYTKWSRVDKLEVLPGLYEFKDQSMIKKYFEEVNKTPNQENEFTVSSLKFPKPDSTEGNKISADDVKLYIDVAKNPSHNDMEVHYNHDSEIAPVNNMMPSVQIEIPSSDSKKQVDIETPNVDFDMYPADDLKIFSVNYPQIPPDNLEMTYVNNLEISPANDLEMPYSNEVQVPPIYDLKMPSIDDFETSPVNDPKIPYVRDLKIPYTHHLAAASIDLKQTHVDIERPDKSIKKPIVNIDMTPVNVFEVASFKDVNKSDVDTETPPDDDLEIFPVKYPQTTYLCDPELESLDDKFREALEDDSNIQGDQPKAFVGSKILDFTQDHNPGFRSREVSEKVLNPKNMNPKELSFDQPPNPLASTGLASTSADSDNSYLGPILGGTFGLLVTLGLFTFMLFKYFRRVRLRNMIPQLY</sequence>
<dbReference type="EMBL" id="AP011947">
    <property type="protein sequence ID" value="BAM40387.1"/>
    <property type="molecule type" value="Genomic_DNA"/>
</dbReference>
<dbReference type="VEuPathDB" id="PiroplasmaDB:TOT_020000644"/>
<dbReference type="GeneID" id="20714774"/>
<dbReference type="OrthoDB" id="10574277at2759"/>
<accession>J4CD22</accession>
<gene>
    <name evidence="2" type="ORF">TOT_020000644</name>
</gene>
<protein>
    <submittedName>
        <fullName evidence="2">Uncharacterized protein</fullName>
    </submittedName>
</protein>
<keyword evidence="3" id="KW-1185">Reference proteome</keyword>
<organism evidence="2 3">
    <name type="scientific">Theileria orientalis strain Shintoku</name>
    <dbReference type="NCBI Taxonomy" id="869250"/>
    <lineage>
        <taxon>Eukaryota</taxon>
        <taxon>Sar</taxon>
        <taxon>Alveolata</taxon>
        <taxon>Apicomplexa</taxon>
        <taxon>Aconoidasida</taxon>
        <taxon>Piroplasmida</taxon>
        <taxon>Theileriidae</taxon>
        <taxon>Theileria</taxon>
    </lineage>
</organism>
<reference evidence="2 3" key="1">
    <citation type="journal article" date="2012" name="MBio">
        <title>Comparative genome analysis of three eukaryotic parasites with differing abilities to transform leukocytes reveals key mediators of Theileria-induced leukocyte transformation.</title>
        <authorList>
            <person name="Hayashida K."/>
            <person name="Hara Y."/>
            <person name="Abe T."/>
            <person name="Yamasaki C."/>
            <person name="Toyoda A."/>
            <person name="Kosuge T."/>
            <person name="Suzuki Y."/>
            <person name="Sato Y."/>
            <person name="Kawashima S."/>
            <person name="Katayama T."/>
            <person name="Wakaguri H."/>
            <person name="Inoue N."/>
            <person name="Homma K."/>
            <person name="Tada-Umezaki M."/>
            <person name="Yagi Y."/>
            <person name="Fujii Y."/>
            <person name="Habara T."/>
            <person name="Kanehisa M."/>
            <person name="Watanabe H."/>
            <person name="Ito K."/>
            <person name="Gojobori T."/>
            <person name="Sugawara H."/>
            <person name="Imanishi T."/>
            <person name="Weir W."/>
            <person name="Gardner M."/>
            <person name="Pain A."/>
            <person name="Shiels B."/>
            <person name="Hattori M."/>
            <person name="Nene V."/>
            <person name="Sugimoto C."/>
        </authorList>
    </citation>
    <scope>NUCLEOTIDE SEQUENCE [LARGE SCALE GENOMIC DNA]</scope>
    <source>
        <strain evidence="2 3">Shintoku</strain>
    </source>
</reference>
<name>J4CD22_THEOR</name>
<evidence type="ECO:0000313" key="2">
    <source>
        <dbReference type="EMBL" id="BAM40387.1"/>
    </source>
</evidence>
<evidence type="ECO:0000256" key="1">
    <source>
        <dbReference type="SAM" id="Phobius"/>
    </source>
</evidence>
<proteinExistence type="predicted"/>
<keyword evidence="1" id="KW-1133">Transmembrane helix</keyword>
<dbReference type="Proteomes" id="UP000003786">
    <property type="component" value="Chromosome 2"/>
</dbReference>
<feature type="transmembrane region" description="Helical" evidence="1">
    <location>
        <begin position="1514"/>
        <end position="1537"/>
    </location>
</feature>
<evidence type="ECO:0000313" key="3">
    <source>
        <dbReference type="Proteomes" id="UP000003786"/>
    </source>
</evidence>
<keyword evidence="1" id="KW-0472">Membrane</keyword>